<sequence length="101" mass="10789">MRGDKLAGLRPARPCGWQAACGCNIAGLIFTVANRAGIVPCERLAVADRVGIVPRERLVGPRAIRKKMGWDHCVVPRAFRQGLAGSLRSLANIAGSDPSNR</sequence>
<dbReference type="AlphaFoldDB" id="A0A2A6CIX0"/>
<keyword evidence="2" id="KW-1185">Reference proteome</keyword>
<dbReference type="Proteomes" id="UP000005239">
    <property type="component" value="Unassembled WGS sequence"/>
</dbReference>
<reference evidence="2" key="1">
    <citation type="journal article" date="2008" name="Nat. Genet.">
        <title>The Pristionchus pacificus genome provides a unique perspective on nematode lifestyle and parasitism.</title>
        <authorList>
            <person name="Dieterich C."/>
            <person name="Clifton S.W."/>
            <person name="Schuster L.N."/>
            <person name="Chinwalla A."/>
            <person name="Delehaunty K."/>
            <person name="Dinkelacker I."/>
            <person name="Fulton L."/>
            <person name="Fulton R."/>
            <person name="Godfrey J."/>
            <person name="Minx P."/>
            <person name="Mitreva M."/>
            <person name="Roeseler W."/>
            <person name="Tian H."/>
            <person name="Witte H."/>
            <person name="Yang S.P."/>
            <person name="Wilson R.K."/>
            <person name="Sommer R.J."/>
        </authorList>
    </citation>
    <scope>NUCLEOTIDE SEQUENCE [LARGE SCALE GENOMIC DNA]</scope>
    <source>
        <strain evidence="2">PS312</strain>
    </source>
</reference>
<proteinExistence type="predicted"/>
<name>A0A2A6CIX0_PRIPA</name>
<accession>A0A8R1UVJ5</accession>
<gene>
    <name evidence="1" type="primary">WBGene00278279</name>
</gene>
<protein>
    <submittedName>
        <fullName evidence="1">Uncharacterized protein</fullName>
    </submittedName>
</protein>
<evidence type="ECO:0000313" key="2">
    <source>
        <dbReference type="Proteomes" id="UP000005239"/>
    </source>
</evidence>
<accession>A0A2A6CIX0</accession>
<reference evidence="1" key="2">
    <citation type="submission" date="2022-06" db="UniProtKB">
        <authorList>
            <consortium name="EnsemblMetazoa"/>
        </authorList>
    </citation>
    <scope>IDENTIFICATION</scope>
    <source>
        <strain evidence="1">PS312</strain>
    </source>
</reference>
<dbReference type="EnsemblMetazoa" id="PPA39910.1">
    <property type="protein sequence ID" value="PPA39910.1"/>
    <property type="gene ID" value="WBGene00278279"/>
</dbReference>
<organism evidence="1 2">
    <name type="scientific">Pristionchus pacificus</name>
    <name type="common">Parasitic nematode worm</name>
    <dbReference type="NCBI Taxonomy" id="54126"/>
    <lineage>
        <taxon>Eukaryota</taxon>
        <taxon>Metazoa</taxon>
        <taxon>Ecdysozoa</taxon>
        <taxon>Nematoda</taxon>
        <taxon>Chromadorea</taxon>
        <taxon>Rhabditida</taxon>
        <taxon>Rhabditina</taxon>
        <taxon>Diplogasteromorpha</taxon>
        <taxon>Diplogasteroidea</taxon>
        <taxon>Neodiplogasteridae</taxon>
        <taxon>Pristionchus</taxon>
    </lineage>
</organism>
<evidence type="ECO:0000313" key="1">
    <source>
        <dbReference type="EnsemblMetazoa" id="PPA39910.1"/>
    </source>
</evidence>